<dbReference type="EMBL" id="JACCCU010000001">
    <property type="protein sequence ID" value="NYF88669.1"/>
    <property type="molecule type" value="Genomic_DNA"/>
</dbReference>
<dbReference type="Pfam" id="PF11950">
    <property type="entry name" value="DUF3467"/>
    <property type="match status" value="1"/>
</dbReference>
<reference evidence="2 3" key="1">
    <citation type="submission" date="2020-07" db="EMBL/GenBank/DDBJ databases">
        <title>Genomic Encyclopedia of Type Strains, Phase IV (KMG-V): Genome sequencing to study the core and pangenomes of soil and plant-associated prokaryotes.</title>
        <authorList>
            <person name="Whitman W."/>
        </authorList>
    </citation>
    <scope>NUCLEOTIDE SEQUENCE [LARGE SCALE GENOMIC DNA]</scope>
    <source>
        <strain evidence="2 3">M8UP22</strain>
    </source>
</reference>
<dbReference type="AlphaFoldDB" id="A0A852VCU5"/>
<feature type="region of interest" description="Disordered" evidence="1">
    <location>
        <begin position="1"/>
        <end position="22"/>
    </location>
</feature>
<dbReference type="InterPro" id="IPR021857">
    <property type="entry name" value="DUF3467"/>
</dbReference>
<protein>
    <recommendedName>
        <fullName evidence="4">DUF3467 domain-containing protein</fullName>
    </recommendedName>
</protein>
<comment type="caution">
    <text evidence="2">The sequence shown here is derived from an EMBL/GenBank/DDBJ whole genome shotgun (WGS) entry which is preliminary data.</text>
</comment>
<evidence type="ECO:0008006" key="4">
    <source>
        <dbReference type="Google" id="ProtNLM"/>
    </source>
</evidence>
<accession>A0A852VCU5</accession>
<feature type="compositionally biased region" description="Low complexity" evidence="1">
    <location>
        <begin position="1"/>
        <end position="18"/>
    </location>
</feature>
<evidence type="ECO:0000313" key="3">
    <source>
        <dbReference type="Proteomes" id="UP000564385"/>
    </source>
</evidence>
<gene>
    <name evidence="2" type="ORF">HDF08_000736</name>
</gene>
<evidence type="ECO:0000313" key="2">
    <source>
        <dbReference type="EMBL" id="NYF88669.1"/>
    </source>
</evidence>
<dbReference type="Proteomes" id="UP000564385">
    <property type="component" value="Unassembled WGS sequence"/>
</dbReference>
<sequence length="105" mass="12035">MSQQNPNQPQDKQPQLKLTSTQDYRDGYANSVQVRMSVWDFFLVFGTMSQDNPDELNVKNFQGIYLSPQQAKALWNVLGHNLGQYEQTFGFITLEQLPQPEGPVN</sequence>
<evidence type="ECO:0000256" key="1">
    <source>
        <dbReference type="SAM" id="MobiDB-lite"/>
    </source>
</evidence>
<proteinExistence type="predicted"/>
<name>A0A852VCU5_9BACT</name>
<organism evidence="2 3">
    <name type="scientific">Tunturiibacter lichenicola</name>
    <dbReference type="NCBI Taxonomy" id="2051959"/>
    <lineage>
        <taxon>Bacteria</taxon>
        <taxon>Pseudomonadati</taxon>
        <taxon>Acidobacteriota</taxon>
        <taxon>Terriglobia</taxon>
        <taxon>Terriglobales</taxon>
        <taxon>Acidobacteriaceae</taxon>
        <taxon>Tunturiibacter</taxon>
    </lineage>
</organism>